<sequence length="473" mass="50270">MPVFEHVSRYPDPRAEVFAWHTRPGAFVRLTPPGMATLLQGPSDGINVGSKITLRISHPLVSGLLPQVSWRGRRGPVGVDWRVRHVELEPGVRFVDEQVSGPFKAWRHEHEFADGPGGSTVITDRVTWELPVVPDRLAAPLVEMQLAGLFAFRERQLRADLALHARLAARPDAAPLTVAVAGSSGLIGTQVCALLTSGGHTVRRLVRSASADADAVTWDPAAGHLPADALAGVDVVVNLAGHSIGGRFTERHKQQVLESRLQATGTLAAALASDPEGKRLVQASAIGLYGARRPDELLTEGSLPGEGFLADVVQQWEAAALPAVDAGVRTAFLRIGIVLSEGGGALLPQVPLFSVGLGGRLTRRDAWFSWIGLDDLARAVVHAVATPELTGPVNAVAPRPVTHGEFAQTLGRVLHRPAMLPTPAVGPTAVLGAEGYDQMIDTDQRVSAGVLADSGFRFAQHTLSDALRHALMR</sequence>
<dbReference type="NCBIfam" id="TIGR01777">
    <property type="entry name" value="yfcH"/>
    <property type="match status" value="1"/>
</dbReference>
<evidence type="ECO:0000259" key="3">
    <source>
        <dbReference type="Pfam" id="PF08338"/>
    </source>
</evidence>
<dbReference type="InterPro" id="IPR013549">
    <property type="entry name" value="DUF1731"/>
</dbReference>
<dbReference type="InterPro" id="IPR023393">
    <property type="entry name" value="START-like_dom_sf"/>
</dbReference>
<dbReference type="SUPFAM" id="SSF55961">
    <property type="entry name" value="Bet v1-like"/>
    <property type="match status" value="1"/>
</dbReference>
<reference evidence="4 5" key="1">
    <citation type="journal article" date="2023" name="Environ Microbiome">
        <title>A coral-associated actinobacterium mitigates coral bleaching under heat stress.</title>
        <authorList>
            <person name="Li J."/>
            <person name="Zou Y."/>
            <person name="Li Q."/>
            <person name="Zhang J."/>
            <person name="Bourne D.G."/>
            <person name="Lyu Y."/>
            <person name="Liu C."/>
            <person name="Zhang S."/>
        </authorList>
    </citation>
    <scope>NUCLEOTIDE SEQUENCE [LARGE SCALE GENOMIC DNA]</scope>
    <source>
        <strain evidence="4 5">SCSIO 13291</strain>
    </source>
</reference>
<dbReference type="SUPFAM" id="SSF51735">
    <property type="entry name" value="NAD(P)-binding Rossmann-fold domains"/>
    <property type="match status" value="1"/>
</dbReference>
<organism evidence="4 5">
    <name type="scientific">Propioniciclava soli</name>
    <dbReference type="NCBI Taxonomy" id="2775081"/>
    <lineage>
        <taxon>Bacteria</taxon>
        <taxon>Bacillati</taxon>
        <taxon>Actinomycetota</taxon>
        <taxon>Actinomycetes</taxon>
        <taxon>Propionibacteriales</taxon>
        <taxon>Propionibacteriaceae</taxon>
        <taxon>Propioniciclava</taxon>
    </lineage>
</organism>
<dbReference type="InterPro" id="IPR036291">
    <property type="entry name" value="NAD(P)-bd_dom_sf"/>
</dbReference>
<proteinExistence type="inferred from homology"/>
<evidence type="ECO:0000313" key="4">
    <source>
        <dbReference type="EMBL" id="WZW98227.1"/>
    </source>
</evidence>
<dbReference type="CDD" id="cd07820">
    <property type="entry name" value="SRPBCC_3"/>
    <property type="match status" value="1"/>
</dbReference>
<dbReference type="EMBL" id="CP115965">
    <property type="protein sequence ID" value="WZW98227.1"/>
    <property type="molecule type" value="Genomic_DNA"/>
</dbReference>
<gene>
    <name evidence="4" type="ORF">PCC79_15255</name>
</gene>
<dbReference type="PANTHER" id="PTHR11092">
    <property type="entry name" value="SUGAR NUCLEOTIDE EPIMERASE RELATED"/>
    <property type="match status" value="1"/>
</dbReference>
<evidence type="ECO:0000259" key="2">
    <source>
        <dbReference type="Pfam" id="PF01370"/>
    </source>
</evidence>
<dbReference type="Pfam" id="PF08338">
    <property type="entry name" value="DUF1731"/>
    <property type="match status" value="1"/>
</dbReference>
<feature type="domain" description="NAD-dependent epimerase/dehydratase" evidence="2">
    <location>
        <begin position="178"/>
        <end position="388"/>
    </location>
</feature>
<feature type="domain" description="DUF1731" evidence="3">
    <location>
        <begin position="422"/>
        <end position="470"/>
    </location>
</feature>
<dbReference type="Proteomes" id="UP001434337">
    <property type="component" value="Chromosome"/>
</dbReference>
<dbReference type="PANTHER" id="PTHR11092:SF0">
    <property type="entry name" value="EPIMERASE FAMILY PROTEIN SDR39U1"/>
    <property type="match status" value="1"/>
</dbReference>
<accession>A0ABZ3C621</accession>
<evidence type="ECO:0000256" key="1">
    <source>
        <dbReference type="ARBA" id="ARBA00009353"/>
    </source>
</evidence>
<dbReference type="Gene3D" id="3.30.530.20">
    <property type="match status" value="1"/>
</dbReference>
<name>A0ABZ3C621_9ACTN</name>
<dbReference type="InterPro" id="IPR001509">
    <property type="entry name" value="Epimerase_deHydtase"/>
</dbReference>
<dbReference type="InterPro" id="IPR010099">
    <property type="entry name" value="SDR39U1"/>
</dbReference>
<dbReference type="Pfam" id="PF01370">
    <property type="entry name" value="Epimerase"/>
    <property type="match status" value="1"/>
</dbReference>
<comment type="similarity">
    <text evidence="1">Belongs to the NAD(P)-dependent epimerase/dehydratase family. SDR39U1 subfamily.</text>
</comment>
<dbReference type="Gene3D" id="3.40.50.720">
    <property type="entry name" value="NAD(P)-binding Rossmann-like Domain"/>
    <property type="match status" value="1"/>
</dbReference>
<protein>
    <submittedName>
        <fullName evidence="4">TIGR01777 family oxidoreductase</fullName>
    </submittedName>
</protein>
<dbReference type="RefSeq" id="WP_342372332.1">
    <property type="nucleotide sequence ID" value="NZ_CP115965.1"/>
</dbReference>
<evidence type="ECO:0000313" key="5">
    <source>
        <dbReference type="Proteomes" id="UP001434337"/>
    </source>
</evidence>
<keyword evidence="5" id="KW-1185">Reference proteome</keyword>